<dbReference type="AlphaFoldDB" id="A0A5C6A8B6"/>
<proteinExistence type="predicted"/>
<dbReference type="SUPFAM" id="SSF51161">
    <property type="entry name" value="Trimeric LpxA-like enzymes"/>
    <property type="match status" value="1"/>
</dbReference>
<keyword evidence="2" id="KW-1185">Reference proteome</keyword>
<comment type="caution">
    <text evidence="1">The sequence shown here is derived from an EMBL/GenBank/DDBJ whole genome shotgun (WGS) entry which is preliminary data.</text>
</comment>
<dbReference type="RefSeq" id="WP_146578212.1">
    <property type="nucleotide sequence ID" value="NZ_SJPM01000005.1"/>
</dbReference>
<evidence type="ECO:0000313" key="2">
    <source>
        <dbReference type="Proteomes" id="UP000316213"/>
    </source>
</evidence>
<dbReference type="Gene3D" id="2.160.10.10">
    <property type="entry name" value="Hexapeptide repeat proteins"/>
    <property type="match status" value="1"/>
</dbReference>
<dbReference type="EC" id="2.3.1.79" evidence="1"/>
<dbReference type="InterPro" id="IPR011004">
    <property type="entry name" value="Trimer_LpxA-like_sf"/>
</dbReference>
<name>A0A5C6A8B6_9BACT</name>
<dbReference type="InterPro" id="IPR001451">
    <property type="entry name" value="Hexapep"/>
</dbReference>
<gene>
    <name evidence="1" type="primary">maa</name>
    <name evidence="1" type="ORF">Pla100_27390</name>
</gene>
<dbReference type="Pfam" id="PF00132">
    <property type="entry name" value="Hexapep"/>
    <property type="match status" value="1"/>
</dbReference>
<sequence length="234" mass="26101">MIPRSKLAEHRQPKSIWKRGAGWVKRKVIVGGTSLMYQALLRLPCFHAIRNTACSQNPCRFKHWIAQRILRINGDVYWPVHFASRINEPRNIHVGVDCAPGYEPGCYIQGIGPIVIGDYTQVAANVGIIGANHNVHDLRAHTEPKGVSIGKYCWLGMGCIILPGVTLGDFTIVGANAVVTKSYPDGYCVLAGSPAVQIRKLDPESCLQHRAENEYHGFIRKEDFPDYRLSSLWI</sequence>
<reference evidence="1 2" key="1">
    <citation type="submission" date="2019-02" db="EMBL/GenBank/DDBJ databases">
        <title>Deep-cultivation of Planctomycetes and their phenomic and genomic characterization uncovers novel biology.</title>
        <authorList>
            <person name="Wiegand S."/>
            <person name="Jogler M."/>
            <person name="Boedeker C."/>
            <person name="Pinto D."/>
            <person name="Vollmers J."/>
            <person name="Rivas-Marin E."/>
            <person name="Kohn T."/>
            <person name="Peeters S.H."/>
            <person name="Heuer A."/>
            <person name="Rast P."/>
            <person name="Oberbeckmann S."/>
            <person name="Bunk B."/>
            <person name="Jeske O."/>
            <person name="Meyerdierks A."/>
            <person name="Storesund J.E."/>
            <person name="Kallscheuer N."/>
            <person name="Luecker S."/>
            <person name="Lage O.M."/>
            <person name="Pohl T."/>
            <person name="Merkel B.J."/>
            <person name="Hornburger P."/>
            <person name="Mueller R.-W."/>
            <person name="Bruemmer F."/>
            <person name="Labrenz M."/>
            <person name="Spormann A.M."/>
            <person name="Op Den Camp H."/>
            <person name="Overmann J."/>
            <person name="Amann R."/>
            <person name="Jetten M.S.M."/>
            <person name="Mascher T."/>
            <person name="Medema M.H."/>
            <person name="Devos D.P."/>
            <person name="Kaster A.-K."/>
            <person name="Ovreas L."/>
            <person name="Rohde M."/>
            <person name="Galperin M.Y."/>
            <person name="Jogler C."/>
        </authorList>
    </citation>
    <scope>NUCLEOTIDE SEQUENCE [LARGE SCALE GENOMIC DNA]</scope>
    <source>
        <strain evidence="1 2">Pla100</strain>
    </source>
</reference>
<dbReference type="CDD" id="cd04647">
    <property type="entry name" value="LbH_MAT_like"/>
    <property type="match status" value="1"/>
</dbReference>
<keyword evidence="1" id="KW-0012">Acyltransferase</keyword>
<keyword evidence="1" id="KW-0808">Transferase</keyword>
<dbReference type="Proteomes" id="UP000316213">
    <property type="component" value="Unassembled WGS sequence"/>
</dbReference>
<organism evidence="1 2">
    <name type="scientific">Neorhodopirellula pilleata</name>
    <dbReference type="NCBI Taxonomy" id="2714738"/>
    <lineage>
        <taxon>Bacteria</taxon>
        <taxon>Pseudomonadati</taxon>
        <taxon>Planctomycetota</taxon>
        <taxon>Planctomycetia</taxon>
        <taxon>Pirellulales</taxon>
        <taxon>Pirellulaceae</taxon>
        <taxon>Neorhodopirellula</taxon>
    </lineage>
</organism>
<dbReference type="PANTHER" id="PTHR23416">
    <property type="entry name" value="SIALIC ACID SYNTHASE-RELATED"/>
    <property type="match status" value="1"/>
</dbReference>
<protein>
    <submittedName>
        <fullName evidence="1">Maltose O-acetyltransferase</fullName>
        <ecNumber evidence="1">2.3.1.79</ecNumber>
    </submittedName>
</protein>
<evidence type="ECO:0000313" key="1">
    <source>
        <dbReference type="EMBL" id="TWT96262.1"/>
    </source>
</evidence>
<dbReference type="GO" id="GO:0008925">
    <property type="term" value="F:maltose O-acetyltransferase activity"/>
    <property type="evidence" value="ECO:0007669"/>
    <property type="project" value="UniProtKB-EC"/>
</dbReference>
<dbReference type="InterPro" id="IPR051159">
    <property type="entry name" value="Hexapeptide_acetyltransf"/>
</dbReference>
<dbReference type="OrthoDB" id="9812571at2"/>
<dbReference type="EMBL" id="SJPM01000005">
    <property type="protein sequence ID" value="TWT96262.1"/>
    <property type="molecule type" value="Genomic_DNA"/>
</dbReference>
<accession>A0A5C6A8B6</accession>